<accession>A0ABZ1J298</accession>
<dbReference type="RefSeq" id="WP_055618885.1">
    <property type="nucleotide sequence ID" value="NZ_CP108125.1"/>
</dbReference>
<name>A0ABZ1J298_9ACTN</name>
<dbReference type="EMBL" id="CP108125">
    <property type="protein sequence ID" value="WTO86636.1"/>
    <property type="molecule type" value="Genomic_DNA"/>
</dbReference>
<sequence length="161" mass="17798">MNTSLLGIYLNDHLAAATGGAERARYMARSASGTGLGTALEPYAEELAEDRAALIGLMERLDVPVRSYKVRAGRLAERLGRLKGNGRIVRRSPLSSLVELEALRLDAEGRAALWQTLRDLADRDTRLDPDLLDHLLERARHQQGALEELRRRQIGPALLPV</sequence>
<keyword evidence="2" id="KW-1185">Reference proteome</keyword>
<evidence type="ECO:0000313" key="1">
    <source>
        <dbReference type="EMBL" id="WTO86636.1"/>
    </source>
</evidence>
<dbReference type="Proteomes" id="UP001622690">
    <property type="component" value="Chromosome"/>
</dbReference>
<evidence type="ECO:0000313" key="2">
    <source>
        <dbReference type="Proteomes" id="UP001622690"/>
    </source>
</evidence>
<reference evidence="1 2" key="1">
    <citation type="submission" date="2022-10" db="EMBL/GenBank/DDBJ databases">
        <title>The complete genomes of actinobacterial strains from the NBC collection.</title>
        <authorList>
            <person name="Joergensen T.S."/>
            <person name="Alvarez Arevalo M."/>
            <person name="Sterndorff E.B."/>
            <person name="Faurdal D."/>
            <person name="Vuksanovic O."/>
            <person name="Mourched A.-S."/>
            <person name="Charusanti P."/>
            <person name="Shaw S."/>
            <person name="Blin K."/>
            <person name="Weber T."/>
        </authorList>
    </citation>
    <scope>NUCLEOTIDE SEQUENCE [LARGE SCALE GENOMIC DNA]</scope>
    <source>
        <strain evidence="1 2">NBC_00206</strain>
    </source>
</reference>
<gene>
    <name evidence="1" type="ORF">OHU27_31075</name>
</gene>
<organism evidence="1 2">
    <name type="scientific">Streptomyces nigra</name>
    <dbReference type="NCBI Taxonomy" id="1827580"/>
    <lineage>
        <taxon>Bacteria</taxon>
        <taxon>Bacillati</taxon>
        <taxon>Actinomycetota</taxon>
        <taxon>Actinomycetes</taxon>
        <taxon>Kitasatosporales</taxon>
        <taxon>Streptomycetaceae</taxon>
        <taxon>Streptomyces</taxon>
    </lineage>
</organism>
<proteinExistence type="predicted"/>
<protein>
    <submittedName>
        <fullName evidence="1">Uncharacterized protein</fullName>
    </submittedName>
</protein>